<feature type="compositionally biased region" description="Basic and acidic residues" evidence="1">
    <location>
        <begin position="1"/>
        <end position="17"/>
    </location>
</feature>
<evidence type="ECO:0000313" key="4">
    <source>
        <dbReference type="Proteomes" id="UP000621492"/>
    </source>
</evidence>
<keyword evidence="2" id="KW-0472">Membrane</keyword>
<dbReference type="Proteomes" id="UP000621492">
    <property type="component" value="Unassembled WGS sequence"/>
</dbReference>
<reference evidence="3" key="1">
    <citation type="journal article" date="2014" name="Int. J. Syst. Evol. Microbiol.">
        <title>Complete genome sequence of Corynebacterium casei LMG S-19264T (=DSM 44701T), isolated from a smear-ripened cheese.</title>
        <authorList>
            <consortium name="US DOE Joint Genome Institute (JGI-PGF)"/>
            <person name="Walter F."/>
            <person name="Albersmeier A."/>
            <person name="Kalinowski J."/>
            <person name="Ruckert C."/>
        </authorList>
    </citation>
    <scope>NUCLEOTIDE SEQUENCE</scope>
    <source>
        <strain evidence="3">CGMCC 1.15454</strain>
    </source>
</reference>
<sequence length="58" mass="6436">MSDNDDKINISSHDNDKNYNSSRRRFVKNTGMVVGGLAGGSLLGGLLTNQFQKKCYNR</sequence>
<name>A0A9W5X871_9BACI</name>
<feature type="region of interest" description="Disordered" evidence="1">
    <location>
        <begin position="1"/>
        <end position="24"/>
    </location>
</feature>
<dbReference type="EMBL" id="BMJD01000079">
    <property type="protein sequence ID" value="GGB62827.1"/>
    <property type="molecule type" value="Genomic_DNA"/>
</dbReference>
<evidence type="ECO:0000256" key="2">
    <source>
        <dbReference type="SAM" id="Phobius"/>
    </source>
</evidence>
<accession>A0A9W5X871</accession>
<dbReference type="RefSeq" id="WP_188725936.1">
    <property type="nucleotide sequence ID" value="NZ_BMJD01000079.1"/>
</dbReference>
<dbReference type="InterPro" id="IPR019546">
    <property type="entry name" value="TAT_signal_bac_arc"/>
</dbReference>
<evidence type="ECO:0000313" key="3">
    <source>
        <dbReference type="EMBL" id="GGB62827.1"/>
    </source>
</evidence>
<keyword evidence="2" id="KW-1133">Transmembrane helix</keyword>
<feature type="transmembrane region" description="Helical" evidence="2">
    <location>
        <begin position="30"/>
        <end position="48"/>
    </location>
</feature>
<dbReference type="NCBIfam" id="TIGR01409">
    <property type="entry name" value="TAT_signal_seq"/>
    <property type="match status" value="1"/>
</dbReference>
<organism evidence="3 4">
    <name type="scientific">Lentibacillus populi</name>
    <dbReference type="NCBI Taxonomy" id="1827502"/>
    <lineage>
        <taxon>Bacteria</taxon>
        <taxon>Bacillati</taxon>
        <taxon>Bacillota</taxon>
        <taxon>Bacilli</taxon>
        <taxon>Bacillales</taxon>
        <taxon>Bacillaceae</taxon>
        <taxon>Lentibacillus</taxon>
    </lineage>
</organism>
<keyword evidence="4" id="KW-1185">Reference proteome</keyword>
<evidence type="ECO:0000256" key="1">
    <source>
        <dbReference type="SAM" id="MobiDB-lite"/>
    </source>
</evidence>
<comment type="caution">
    <text evidence="3">The sequence shown here is derived from an EMBL/GenBank/DDBJ whole genome shotgun (WGS) entry which is preliminary data.</text>
</comment>
<reference evidence="3" key="2">
    <citation type="submission" date="2020-09" db="EMBL/GenBank/DDBJ databases">
        <authorList>
            <person name="Sun Q."/>
            <person name="Zhou Y."/>
        </authorList>
    </citation>
    <scope>NUCLEOTIDE SEQUENCE</scope>
    <source>
        <strain evidence="3">CGMCC 1.15454</strain>
    </source>
</reference>
<proteinExistence type="predicted"/>
<gene>
    <name evidence="3" type="ORF">GCM10011409_44970</name>
</gene>
<protein>
    <recommendedName>
        <fullName evidence="5">Twin-arginine translocation signal domain-containing protein</fullName>
    </recommendedName>
</protein>
<keyword evidence="2" id="KW-0812">Transmembrane</keyword>
<evidence type="ECO:0008006" key="5">
    <source>
        <dbReference type="Google" id="ProtNLM"/>
    </source>
</evidence>
<dbReference type="AlphaFoldDB" id="A0A9W5X871"/>